<sequence length="472" mass="52709">MKITPIILSGGNGSRLWPQSRALYPKQFLALVNDKTMLQNTLERVGNSDIYSDPVVVSNEEHRFIVAEQSRDTGVVLETIILEPVARNTAPAVAIAALNALEAKGVEEDALLLVLAADHVIENLRTFEKAVDLAKQSALEGKLVTFGIVPDQPETGYGYIKAKEKGGVQPVERFVEKPDKTTAQDYVASGDYYWNSGMFLFSARQYLNELQTLEPAMYQACVNAYQLSVKDRDFIRLDKAAFEECPDNSIDYAVMEKTRNAVVVPMAAGWCDVGSWSALWMLEEKDDANNAIQGDVILNNVQNCYVRSEKKLIAAVGVQDLVITESDDALLIVHKEAVQDVKKVVEQLKKENRPEALMHRKVYRPWGYYDSIDSEGRFQVKRITVNAGEKLSVQKHHHRAEHWVVVSGTAKVTLGDKELLVTENQSTYIPIGEVHALENPGKIPLQLIEVQTGSYLGEDDIVRFDDLYGRAK</sequence>
<dbReference type="CDD" id="cd02213">
    <property type="entry name" value="cupin_PMI_typeII_C"/>
    <property type="match status" value="1"/>
</dbReference>
<keyword evidence="4 13" id="KW-0808">Transferase</keyword>
<evidence type="ECO:0000256" key="9">
    <source>
        <dbReference type="RuleBase" id="RU004190"/>
    </source>
</evidence>
<comment type="similarity">
    <text evidence="2 9">Belongs to the mannose-6-phosphate isomerase type 2 family.</text>
</comment>
<dbReference type="CDD" id="cd02509">
    <property type="entry name" value="GDP-M1P_Guanylyltransferase"/>
    <property type="match status" value="1"/>
</dbReference>
<dbReference type="GO" id="GO:0004475">
    <property type="term" value="F:mannose-1-phosphate guanylyltransferase (GTP) activity"/>
    <property type="evidence" value="ECO:0007669"/>
    <property type="project" value="UniProtKB-EC"/>
</dbReference>
<dbReference type="InterPro" id="IPR051161">
    <property type="entry name" value="Mannose-6P_isomerase_type2"/>
</dbReference>
<evidence type="ECO:0000313" key="14">
    <source>
        <dbReference type="Proteomes" id="UP001209854"/>
    </source>
</evidence>
<comment type="pathway">
    <text evidence="1">Nucleotide-sugar biosynthesis; GDP-alpha-D-mannose biosynthesis; GDP-alpha-D-mannose from alpha-D-mannose 1-phosphate (GTP route): step 1/1.</text>
</comment>
<dbReference type="Pfam" id="PF00483">
    <property type="entry name" value="NTP_transferase"/>
    <property type="match status" value="1"/>
</dbReference>
<evidence type="ECO:0000256" key="7">
    <source>
        <dbReference type="ARBA" id="ARBA00023134"/>
    </source>
</evidence>
<dbReference type="PANTHER" id="PTHR46390">
    <property type="entry name" value="MANNOSE-1-PHOSPHATE GUANYLYLTRANSFERASE"/>
    <property type="match status" value="1"/>
</dbReference>
<reference evidence="13 14" key="1">
    <citation type="submission" date="2022-10" db="EMBL/GenBank/DDBJ databases">
        <title>High-quality genome sequences of two octocoral-associated bacteria, Endozoicomonas euniceicola EF212 and Endozoicomonas gorgoniicola PS125.</title>
        <authorList>
            <person name="Chiou Y.-J."/>
            <person name="Chen Y.-H."/>
        </authorList>
    </citation>
    <scope>NUCLEOTIDE SEQUENCE [LARGE SCALE GENOMIC DNA]</scope>
    <source>
        <strain evidence="13 14">PS125</strain>
    </source>
</reference>
<accession>A0ABT3MS34</accession>
<evidence type="ECO:0000256" key="5">
    <source>
        <dbReference type="ARBA" id="ARBA00022695"/>
    </source>
</evidence>
<dbReference type="EMBL" id="JAPFCC010000001">
    <property type="protein sequence ID" value="MCW7552189.1"/>
    <property type="molecule type" value="Genomic_DNA"/>
</dbReference>
<keyword evidence="5 13" id="KW-0548">Nucleotidyltransferase</keyword>
<evidence type="ECO:0000259" key="12">
    <source>
        <dbReference type="Pfam" id="PF22640"/>
    </source>
</evidence>
<dbReference type="SUPFAM" id="SSF53448">
    <property type="entry name" value="Nucleotide-diphospho-sugar transferases"/>
    <property type="match status" value="1"/>
</dbReference>
<dbReference type="InterPro" id="IPR014710">
    <property type="entry name" value="RmlC-like_jellyroll"/>
</dbReference>
<evidence type="ECO:0000256" key="6">
    <source>
        <dbReference type="ARBA" id="ARBA00022741"/>
    </source>
</evidence>
<evidence type="ECO:0000256" key="4">
    <source>
        <dbReference type="ARBA" id="ARBA00022679"/>
    </source>
</evidence>
<evidence type="ECO:0000256" key="2">
    <source>
        <dbReference type="ARBA" id="ARBA00006115"/>
    </source>
</evidence>
<evidence type="ECO:0000313" key="13">
    <source>
        <dbReference type="EMBL" id="MCW7552189.1"/>
    </source>
</evidence>
<dbReference type="InterPro" id="IPR006375">
    <property type="entry name" value="Man1P_GuaTrfase/Man6P_Isoase"/>
</dbReference>
<dbReference type="RefSeq" id="WP_262567171.1">
    <property type="nucleotide sequence ID" value="NZ_JAPFCC010000001.1"/>
</dbReference>
<keyword evidence="13" id="KW-0413">Isomerase</keyword>
<keyword evidence="7" id="KW-0342">GTP-binding</keyword>
<dbReference type="Pfam" id="PF01050">
    <property type="entry name" value="MannoseP_isomer"/>
    <property type="match status" value="1"/>
</dbReference>
<evidence type="ECO:0000256" key="8">
    <source>
        <dbReference type="ARBA" id="ARBA00047343"/>
    </source>
</evidence>
<evidence type="ECO:0000256" key="3">
    <source>
        <dbReference type="ARBA" id="ARBA00012387"/>
    </source>
</evidence>
<keyword evidence="6" id="KW-0547">Nucleotide-binding</keyword>
<dbReference type="Proteomes" id="UP001209854">
    <property type="component" value="Unassembled WGS sequence"/>
</dbReference>
<comment type="catalytic activity">
    <reaction evidence="8">
        <text>alpha-D-mannose 1-phosphate + GTP + H(+) = GDP-alpha-D-mannose + diphosphate</text>
        <dbReference type="Rhea" id="RHEA:15229"/>
        <dbReference type="ChEBI" id="CHEBI:15378"/>
        <dbReference type="ChEBI" id="CHEBI:33019"/>
        <dbReference type="ChEBI" id="CHEBI:37565"/>
        <dbReference type="ChEBI" id="CHEBI:57527"/>
        <dbReference type="ChEBI" id="CHEBI:58409"/>
        <dbReference type="EC" id="2.7.7.13"/>
    </reaction>
</comment>
<evidence type="ECO:0000259" key="10">
    <source>
        <dbReference type="Pfam" id="PF00483"/>
    </source>
</evidence>
<dbReference type="Gene3D" id="2.60.120.10">
    <property type="entry name" value="Jelly Rolls"/>
    <property type="match status" value="1"/>
</dbReference>
<protein>
    <recommendedName>
        <fullName evidence="3">mannose-1-phosphate guanylyltransferase</fullName>
        <ecNumber evidence="3">2.7.7.13</ecNumber>
    </recommendedName>
</protein>
<dbReference type="PANTHER" id="PTHR46390:SF1">
    <property type="entry name" value="MANNOSE-1-PHOSPHATE GUANYLYLTRANSFERASE"/>
    <property type="match status" value="1"/>
</dbReference>
<dbReference type="EC" id="2.7.7.13" evidence="3"/>
<dbReference type="NCBIfam" id="TIGR01479">
    <property type="entry name" value="GMP_PMI"/>
    <property type="match status" value="1"/>
</dbReference>
<organism evidence="13 14">
    <name type="scientific">Endozoicomonas gorgoniicola</name>
    <dbReference type="NCBI Taxonomy" id="1234144"/>
    <lineage>
        <taxon>Bacteria</taxon>
        <taxon>Pseudomonadati</taxon>
        <taxon>Pseudomonadota</taxon>
        <taxon>Gammaproteobacteria</taxon>
        <taxon>Oceanospirillales</taxon>
        <taxon>Endozoicomonadaceae</taxon>
        <taxon>Endozoicomonas</taxon>
    </lineage>
</organism>
<gene>
    <name evidence="13" type="ORF">NX722_05910</name>
</gene>
<dbReference type="InterPro" id="IPR001538">
    <property type="entry name" value="Man6P_isomerase-2_C"/>
</dbReference>
<dbReference type="SUPFAM" id="SSF51182">
    <property type="entry name" value="RmlC-like cupins"/>
    <property type="match status" value="1"/>
</dbReference>
<proteinExistence type="inferred from homology"/>
<dbReference type="InterPro" id="IPR029044">
    <property type="entry name" value="Nucleotide-diphossugar_trans"/>
</dbReference>
<dbReference type="InterPro" id="IPR054566">
    <property type="entry name" value="ManC/GMP-like_b-helix"/>
</dbReference>
<dbReference type="InterPro" id="IPR011051">
    <property type="entry name" value="RmlC_Cupin_sf"/>
</dbReference>
<dbReference type="Gene3D" id="3.90.550.10">
    <property type="entry name" value="Spore Coat Polysaccharide Biosynthesis Protein SpsA, Chain A"/>
    <property type="match status" value="1"/>
</dbReference>
<dbReference type="InterPro" id="IPR049577">
    <property type="entry name" value="GMPP_N"/>
</dbReference>
<comment type="caution">
    <text evidence="13">The sequence shown here is derived from an EMBL/GenBank/DDBJ whole genome shotgun (WGS) entry which is preliminary data.</text>
</comment>
<keyword evidence="14" id="KW-1185">Reference proteome</keyword>
<dbReference type="GO" id="GO:0004476">
    <property type="term" value="F:mannose-6-phosphate isomerase activity"/>
    <property type="evidence" value="ECO:0007669"/>
    <property type="project" value="UniProtKB-EC"/>
</dbReference>
<dbReference type="InterPro" id="IPR005835">
    <property type="entry name" value="NTP_transferase_dom"/>
</dbReference>
<evidence type="ECO:0000259" key="11">
    <source>
        <dbReference type="Pfam" id="PF01050"/>
    </source>
</evidence>
<feature type="domain" description="Nucleotidyl transferase" evidence="10">
    <location>
        <begin position="5"/>
        <end position="286"/>
    </location>
</feature>
<dbReference type="Pfam" id="PF22640">
    <property type="entry name" value="ManC_GMP_beta-helix"/>
    <property type="match status" value="1"/>
</dbReference>
<evidence type="ECO:0000256" key="1">
    <source>
        <dbReference type="ARBA" id="ARBA00004823"/>
    </source>
</evidence>
<feature type="domain" description="MannoseP isomerase/GMP-like beta-helix" evidence="12">
    <location>
        <begin position="297"/>
        <end position="348"/>
    </location>
</feature>
<feature type="domain" description="Mannose-6-phosphate isomerase type II C-terminal" evidence="11">
    <location>
        <begin position="352"/>
        <end position="466"/>
    </location>
</feature>
<name>A0ABT3MS34_9GAMM</name>